<sequence>MNTCQSLGSNRGAVEQPLTQAKENYNKLCGSDGGKSAQENCDVAGCMGQMANVNPEDTEQSCPAMSKAIGCLEKAVNNCQVLGDQKAAIEEPLKEAKKTYKSYCSASGVIQPQYLLIFITVAILSAFYTRL</sequence>
<gene>
    <name evidence="2" type="ORF">SNE40_017605</name>
</gene>
<dbReference type="EMBL" id="JAZGQO010000011">
    <property type="protein sequence ID" value="KAK6174296.1"/>
    <property type="molecule type" value="Genomic_DNA"/>
</dbReference>
<reference evidence="2 3" key="1">
    <citation type="submission" date="2024-01" db="EMBL/GenBank/DDBJ databases">
        <title>The genome of the rayed Mediterranean limpet Patella caerulea (Linnaeus, 1758).</title>
        <authorList>
            <person name="Anh-Thu Weber A."/>
            <person name="Halstead-Nussloch G."/>
        </authorList>
    </citation>
    <scope>NUCLEOTIDE SEQUENCE [LARGE SCALE GENOMIC DNA]</scope>
    <source>
        <strain evidence="2">AATW-2023a</strain>
        <tissue evidence="2">Whole specimen</tissue>
    </source>
</reference>
<feature type="transmembrane region" description="Helical" evidence="1">
    <location>
        <begin position="112"/>
        <end position="129"/>
    </location>
</feature>
<keyword evidence="1" id="KW-1133">Transmembrane helix</keyword>
<protein>
    <submittedName>
        <fullName evidence="2">Uncharacterized protein</fullName>
    </submittedName>
</protein>
<comment type="caution">
    <text evidence="2">The sequence shown here is derived from an EMBL/GenBank/DDBJ whole genome shotgun (WGS) entry which is preliminary data.</text>
</comment>
<keyword evidence="1" id="KW-0812">Transmembrane</keyword>
<dbReference type="AlphaFoldDB" id="A0AAN8PM74"/>
<dbReference type="Proteomes" id="UP001347796">
    <property type="component" value="Unassembled WGS sequence"/>
</dbReference>
<keyword evidence="1" id="KW-0472">Membrane</keyword>
<evidence type="ECO:0000313" key="2">
    <source>
        <dbReference type="EMBL" id="KAK6174296.1"/>
    </source>
</evidence>
<accession>A0AAN8PM74</accession>
<evidence type="ECO:0000256" key="1">
    <source>
        <dbReference type="SAM" id="Phobius"/>
    </source>
</evidence>
<evidence type="ECO:0000313" key="3">
    <source>
        <dbReference type="Proteomes" id="UP001347796"/>
    </source>
</evidence>
<name>A0AAN8PM74_PATCE</name>
<organism evidence="2 3">
    <name type="scientific">Patella caerulea</name>
    <name type="common">Rayed Mediterranean limpet</name>
    <dbReference type="NCBI Taxonomy" id="87958"/>
    <lineage>
        <taxon>Eukaryota</taxon>
        <taxon>Metazoa</taxon>
        <taxon>Spiralia</taxon>
        <taxon>Lophotrochozoa</taxon>
        <taxon>Mollusca</taxon>
        <taxon>Gastropoda</taxon>
        <taxon>Patellogastropoda</taxon>
        <taxon>Patelloidea</taxon>
        <taxon>Patellidae</taxon>
        <taxon>Patella</taxon>
    </lineage>
</organism>
<proteinExistence type="predicted"/>
<keyword evidence="3" id="KW-1185">Reference proteome</keyword>